<accession>A0A930VFG4</accession>
<name>A0A930VFG4_9ACTN</name>
<dbReference type="AlphaFoldDB" id="A0A930VFG4"/>
<gene>
    <name evidence="2" type="ORF">ISU07_10855</name>
</gene>
<proteinExistence type="predicted"/>
<comment type="caution">
    <text evidence="2">The sequence shown here is derived from an EMBL/GenBank/DDBJ whole genome shotgun (WGS) entry which is preliminary data.</text>
</comment>
<dbReference type="Pfam" id="PF21836">
    <property type="entry name" value="DUF6895"/>
    <property type="match status" value="1"/>
</dbReference>
<dbReference type="Proteomes" id="UP000640489">
    <property type="component" value="Unassembled WGS sequence"/>
</dbReference>
<feature type="domain" description="DUF6895" evidence="1">
    <location>
        <begin position="40"/>
        <end position="289"/>
    </location>
</feature>
<dbReference type="RefSeq" id="WP_194706805.1">
    <property type="nucleotide sequence ID" value="NZ_JADKPN010000005.1"/>
</dbReference>
<reference evidence="2" key="1">
    <citation type="submission" date="2020-11" db="EMBL/GenBank/DDBJ databases">
        <title>Nocardioides sp. nov., isolated from Soil of Cynanchum wilfordii Hemsley rhizosphere.</title>
        <authorList>
            <person name="Lee J.-S."/>
            <person name="Suh M.K."/>
            <person name="Kim J.-S."/>
        </authorList>
    </citation>
    <scope>NUCLEOTIDE SEQUENCE</scope>
    <source>
        <strain evidence="2">KCTC 19275</strain>
    </source>
</reference>
<organism evidence="2 3">
    <name type="scientific">Nocardioides islandensis</name>
    <dbReference type="NCBI Taxonomy" id="433663"/>
    <lineage>
        <taxon>Bacteria</taxon>
        <taxon>Bacillati</taxon>
        <taxon>Actinomycetota</taxon>
        <taxon>Actinomycetes</taxon>
        <taxon>Propionibacteriales</taxon>
        <taxon>Nocardioidaceae</taxon>
        <taxon>Nocardioides</taxon>
    </lineage>
</organism>
<evidence type="ECO:0000259" key="1">
    <source>
        <dbReference type="Pfam" id="PF21836"/>
    </source>
</evidence>
<sequence>MPHRIPLPPTGDELRAVVTSSLALTAEAVGSLDAYPGLLDPEKLVGEALLLLRATRTEADTSEWQTLYDATAPRARAADLAPRICRDPGRALELAFTHVQLSDLGDRDPAVDVLLDLALAEEATGPAPYVVPELQRQWLRDVRREQPDETAWRRLLRGSSLARPIDLLRCSTQDVYDLTHAVMHGTDLGLWPLTSPRDPVELAEDLDALLGIALDAENLDLTTELLWAWPMLRLPWTAAAGVALDTVIERHARLGYLPGPGLDPTGGPDRTQVLGTSYHATLVLGILAAALLRAGELPTADDGGLDATHLAVALRRASDDADIAEVHRLLGQAVESGLTQGRAVVQATALLRRVTALVLQDASAERRTISACTG</sequence>
<dbReference type="EMBL" id="JADKPN010000005">
    <property type="protein sequence ID" value="MBF4763627.1"/>
    <property type="molecule type" value="Genomic_DNA"/>
</dbReference>
<protein>
    <recommendedName>
        <fullName evidence="1">DUF6895 domain-containing protein</fullName>
    </recommendedName>
</protein>
<evidence type="ECO:0000313" key="3">
    <source>
        <dbReference type="Proteomes" id="UP000640489"/>
    </source>
</evidence>
<evidence type="ECO:0000313" key="2">
    <source>
        <dbReference type="EMBL" id="MBF4763627.1"/>
    </source>
</evidence>
<dbReference type="InterPro" id="IPR054190">
    <property type="entry name" value="DUF6895"/>
</dbReference>
<keyword evidence="3" id="KW-1185">Reference proteome</keyword>